<evidence type="ECO:0000313" key="12">
    <source>
        <dbReference type="EMBL" id="ANY71950.1"/>
    </source>
</evidence>
<feature type="coiled-coil region" evidence="9">
    <location>
        <begin position="374"/>
        <end position="401"/>
    </location>
</feature>
<dbReference type="GO" id="GO:0005886">
    <property type="term" value="C:plasma membrane"/>
    <property type="evidence" value="ECO:0007669"/>
    <property type="project" value="UniProtKB-SubCell"/>
</dbReference>
<feature type="transmembrane region" description="Helical" evidence="10">
    <location>
        <begin position="303"/>
        <end position="321"/>
    </location>
</feature>
<dbReference type="Gene3D" id="3.30.450.20">
    <property type="entry name" value="PAS domain"/>
    <property type="match status" value="1"/>
</dbReference>
<evidence type="ECO:0000256" key="6">
    <source>
        <dbReference type="ARBA" id="ARBA00022777"/>
    </source>
</evidence>
<dbReference type="SMART" id="SM00387">
    <property type="entry name" value="HATPase_c"/>
    <property type="match status" value="1"/>
</dbReference>
<evidence type="ECO:0000256" key="2">
    <source>
        <dbReference type="ARBA" id="ARBA00022475"/>
    </source>
</evidence>
<dbReference type="InterPro" id="IPR003660">
    <property type="entry name" value="HAMP_dom"/>
</dbReference>
<accession>A0A1B2DW57</accession>
<reference evidence="13 14" key="2">
    <citation type="submission" date="2016-12" db="EMBL/GenBank/DDBJ databases">
        <title>Genome sequencing and description of Paenibacillus sp. nov. from high altitude lake in the Indian Trans- Himalayas.</title>
        <authorList>
            <person name="Kiran S."/>
            <person name="Swarnkar M.K."/>
            <person name="Rana A."/>
            <person name="Tewari R."/>
            <person name="Gulati A."/>
        </authorList>
    </citation>
    <scope>NUCLEOTIDE SEQUENCE [LARGE SCALE GENOMIC DNA]</scope>
    <source>
        <strain evidence="13 14">IHBB 9951</strain>
    </source>
</reference>
<dbReference type="RefSeq" id="WP_077565322.1">
    <property type="nucleotide sequence ID" value="NZ_CP016809.1"/>
</dbReference>
<dbReference type="PROSITE" id="PS50885">
    <property type="entry name" value="HAMP"/>
    <property type="match status" value="1"/>
</dbReference>
<evidence type="ECO:0000256" key="7">
    <source>
        <dbReference type="ARBA" id="ARBA00022989"/>
    </source>
</evidence>
<sequence length="619" mass="72042">MNLRNKLFTAFLGLIIIPLFLLGLFTFFITYNSIEEKYSQQAEYSLKAISYSILNVFKEMEYVTDNGIATSVFAMALNAKDPNDQNLIKESNAEQLKLNDRQRSFRNLLYNHPAISYAFLYHFNRESPPIPIFSKENFRTLPYDQFKGSPLYDEVVSLNGRPKWLAPHEFQELTGEEPVFTQIRLIKDVTTLRKLGILVVQIKKWEFEEIFRNLTIPNNLQNTSFMLVNNEGLVLFDPENSMDGQNIKQYMKHKFEFKQGYQSFKAKFNGKEHIVSIYHLNDYGWNLVSLTDWNSLSQEVTSFAKWFFVIMGVCLVTAIVFNRLFMNRITGTIAVIVRFMRRVEDGDLNARVEEKGEDELLLLSKGFNNLMKRINDLFVQVKKEQRQKTEAEMRVLQAQIKPHFLFNTLESINVLAIQNEGRKVSEMVYRLASILRISIQGKEEITLEEEIKHLQSYLEIQKFRFEDVFDYEIDIPKELMHSRILKLTLQPLVENSIQHGFEGISYKGLIRISAWKELGNVIIRVEDNGLGMTPEQLSMFEYMVHDDSMSQQAKLQNLKVNQERRGLGLRSVADRIRIQYGDYYGLFICSSRPGGTVIQCVIPNYDRGEGQRVEGIIGR</sequence>
<keyword evidence="9" id="KW-0175">Coiled coil</keyword>
<evidence type="ECO:0000256" key="10">
    <source>
        <dbReference type="SAM" id="Phobius"/>
    </source>
</evidence>
<dbReference type="PANTHER" id="PTHR34220">
    <property type="entry name" value="SENSOR HISTIDINE KINASE YPDA"/>
    <property type="match status" value="1"/>
</dbReference>
<dbReference type="InterPro" id="IPR003594">
    <property type="entry name" value="HATPase_dom"/>
</dbReference>
<dbReference type="Gene3D" id="1.10.287.950">
    <property type="entry name" value="Methyl-accepting chemotaxis protein"/>
    <property type="match status" value="1"/>
</dbReference>
<keyword evidence="2" id="KW-1003">Cell membrane</keyword>
<keyword evidence="3" id="KW-0597">Phosphoprotein</keyword>
<dbReference type="InterPro" id="IPR010559">
    <property type="entry name" value="Sig_transdc_His_kin_internal"/>
</dbReference>
<feature type="domain" description="HAMP" evidence="11">
    <location>
        <begin position="327"/>
        <end position="379"/>
    </location>
</feature>
<keyword evidence="6 12" id="KW-0418">Kinase</keyword>
<dbReference type="GO" id="GO:0000155">
    <property type="term" value="F:phosphorelay sensor kinase activity"/>
    <property type="evidence" value="ECO:0007669"/>
    <property type="project" value="InterPro"/>
</dbReference>
<dbReference type="Gene3D" id="3.30.565.10">
    <property type="entry name" value="Histidine kinase-like ATPase, C-terminal domain"/>
    <property type="match status" value="1"/>
</dbReference>
<dbReference type="EMBL" id="CP016809">
    <property type="protein sequence ID" value="ANY71950.1"/>
    <property type="molecule type" value="Genomic_DNA"/>
</dbReference>
<evidence type="ECO:0000313" key="14">
    <source>
        <dbReference type="Proteomes" id="UP000189059"/>
    </source>
</evidence>
<dbReference type="InterPro" id="IPR033479">
    <property type="entry name" value="dCache_1"/>
</dbReference>
<proteinExistence type="predicted"/>
<dbReference type="Pfam" id="PF02518">
    <property type="entry name" value="HATPase_c"/>
    <property type="match status" value="1"/>
</dbReference>
<organism evidence="12">
    <name type="scientific">Paenibacillus ihbetae</name>
    <dbReference type="NCBI Taxonomy" id="1870820"/>
    <lineage>
        <taxon>Bacteria</taxon>
        <taxon>Bacillati</taxon>
        <taxon>Bacillota</taxon>
        <taxon>Bacilli</taxon>
        <taxon>Bacillales</taxon>
        <taxon>Paenibacillaceae</taxon>
        <taxon>Paenibacillus</taxon>
    </lineage>
</organism>
<evidence type="ECO:0000256" key="4">
    <source>
        <dbReference type="ARBA" id="ARBA00022679"/>
    </source>
</evidence>
<dbReference type="CDD" id="cd18774">
    <property type="entry name" value="PDC2_HK_sensor"/>
    <property type="match status" value="1"/>
</dbReference>
<name>A0A1B2DW57_9BACL</name>
<dbReference type="InterPro" id="IPR036890">
    <property type="entry name" value="HATPase_C_sf"/>
</dbReference>
<feature type="transmembrane region" description="Helical" evidence="10">
    <location>
        <begin position="7"/>
        <end position="31"/>
    </location>
</feature>
<evidence type="ECO:0000313" key="13">
    <source>
        <dbReference type="EMBL" id="OOC60746.1"/>
    </source>
</evidence>
<dbReference type="Proteomes" id="UP000189059">
    <property type="component" value="Unassembled WGS sequence"/>
</dbReference>
<evidence type="ECO:0000256" key="8">
    <source>
        <dbReference type="ARBA" id="ARBA00023136"/>
    </source>
</evidence>
<dbReference type="OrthoDB" id="9776552at2"/>
<comment type="subcellular location">
    <subcellularLocation>
        <location evidence="1">Cell membrane</location>
        <topology evidence="1">Multi-pass membrane protein</topology>
    </subcellularLocation>
</comment>
<dbReference type="Pfam" id="PF02743">
    <property type="entry name" value="dCache_1"/>
    <property type="match status" value="1"/>
</dbReference>
<keyword evidence="7 10" id="KW-1133">Transmembrane helix</keyword>
<gene>
    <name evidence="13" type="ORF">BBD40_01935</name>
    <name evidence="12" type="ORF">BBD41_04735</name>
</gene>
<evidence type="ECO:0000256" key="1">
    <source>
        <dbReference type="ARBA" id="ARBA00004651"/>
    </source>
</evidence>
<dbReference type="AlphaFoldDB" id="A0A1B2DW57"/>
<dbReference type="Pfam" id="PF00672">
    <property type="entry name" value="HAMP"/>
    <property type="match status" value="1"/>
</dbReference>
<dbReference type="Pfam" id="PF06580">
    <property type="entry name" value="His_kinase"/>
    <property type="match status" value="1"/>
</dbReference>
<dbReference type="EMBL" id="MRVI01000001">
    <property type="protein sequence ID" value="OOC60746.1"/>
    <property type="molecule type" value="Genomic_DNA"/>
</dbReference>
<protein>
    <submittedName>
        <fullName evidence="12">Two-component sensor histidine kinase</fullName>
    </submittedName>
</protein>
<keyword evidence="5 10" id="KW-0812">Transmembrane</keyword>
<evidence type="ECO:0000256" key="5">
    <source>
        <dbReference type="ARBA" id="ARBA00022692"/>
    </source>
</evidence>
<keyword evidence="8 10" id="KW-0472">Membrane</keyword>
<dbReference type="InterPro" id="IPR050640">
    <property type="entry name" value="Bact_2-comp_sensor_kinase"/>
</dbReference>
<dbReference type="KEGG" id="pib:BBD41_04735"/>
<keyword evidence="14" id="KW-1185">Reference proteome</keyword>
<dbReference type="CDD" id="cd06225">
    <property type="entry name" value="HAMP"/>
    <property type="match status" value="1"/>
</dbReference>
<dbReference type="PANTHER" id="PTHR34220:SF7">
    <property type="entry name" value="SENSOR HISTIDINE KINASE YPDA"/>
    <property type="match status" value="1"/>
</dbReference>
<keyword evidence="4" id="KW-0808">Transferase</keyword>
<dbReference type="SUPFAM" id="SSF55874">
    <property type="entry name" value="ATPase domain of HSP90 chaperone/DNA topoisomerase II/histidine kinase"/>
    <property type="match status" value="1"/>
</dbReference>
<dbReference type="SMART" id="SM00304">
    <property type="entry name" value="HAMP"/>
    <property type="match status" value="1"/>
</dbReference>
<reference evidence="12" key="1">
    <citation type="submission" date="2016-08" db="EMBL/GenBank/DDBJ databases">
        <title>Complete Genome Seqeunce of Paenibacillus sp. nov. IHBB 9852 from high altitute lake of Indian trans-Himalayas.</title>
        <authorList>
            <person name="Kiran S."/>
            <person name="Swarnkar M.K."/>
            <person name="Rana A."/>
            <person name="Tewari R."/>
            <person name="Gulati A."/>
        </authorList>
    </citation>
    <scope>NUCLEOTIDE SEQUENCE [LARGE SCALE GENOMIC DNA]</scope>
    <source>
        <strain evidence="12">IHBB 9852</strain>
    </source>
</reference>
<evidence type="ECO:0000256" key="3">
    <source>
        <dbReference type="ARBA" id="ARBA00022553"/>
    </source>
</evidence>
<evidence type="ECO:0000259" key="11">
    <source>
        <dbReference type="PROSITE" id="PS50885"/>
    </source>
</evidence>
<evidence type="ECO:0000256" key="9">
    <source>
        <dbReference type="SAM" id="Coils"/>
    </source>
</evidence>
<dbReference type="SUPFAM" id="SSF158472">
    <property type="entry name" value="HAMP domain-like"/>
    <property type="match status" value="1"/>
</dbReference>